<dbReference type="Proteomes" id="UP001249851">
    <property type="component" value="Unassembled WGS sequence"/>
</dbReference>
<keyword evidence="1" id="KW-0175">Coiled coil</keyword>
<reference evidence="3" key="1">
    <citation type="journal article" date="2023" name="G3 (Bethesda)">
        <title>Whole genome assembly and annotation of the endangered Caribbean coral Acropora cervicornis.</title>
        <authorList>
            <person name="Selwyn J.D."/>
            <person name="Vollmer S.V."/>
        </authorList>
    </citation>
    <scope>NUCLEOTIDE SEQUENCE</scope>
    <source>
        <strain evidence="3">K2</strain>
    </source>
</reference>
<dbReference type="AlphaFoldDB" id="A0AAD9QT86"/>
<feature type="transmembrane region" description="Helical" evidence="2">
    <location>
        <begin position="77"/>
        <end position="102"/>
    </location>
</feature>
<evidence type="ECO:0000256" key="1">
    <source>
        <dbReference type="SAM" id="Coils"/>
    </source>
</evidence>
<keyword evidence="4" id="KW-1185">Reference proteome</keyword>
<evidence type="ECO:0000313" key="4">
    <source>
        <dbReference type="Proteomes" id="UP001249851"/>
    </source>
</evidence>
<keyword evidence="2" id="KW-0812">Transmembrane</keyword>
<keyword evidence="2" id="KW-0472">Membrane</keyword>
<evidence type="ECO:0000256" key="2">
    <source>
        <dbReference type="SAM" id="Phobius"/>
    </source>
</evidence>
<protein>
    <submittedName>
        <fullName evidence="3">Uncharacterized protein</fullName>
    </submittedName>
</protein>
<dbReference type="EMBL" id="JARQWQ010000015">
    <property type="protein sequence ID" value="KAK2566979.1"/>
    <property type="molecule type" value="Genomic_DNA"/>
</dbReference>
<proteinExistence type="predicted"/>
<name>A0AAD9QT86_ACRCE</name>
<gene>
    <name evidence="3" type="ORF">P5673_008742</name>
</gene>
<evidence type="ECO:0000313" key="3">
    <source>
        <dbReference type="EMBL" id="KAK2566979.1"/>
    </source>
</evidence>
<sequence>MAEPCRDFDRQNDNLFLETCETDEQTCYDGRAASSTLREVLYPEHYAESTTKSTRESTDDYRRLKASGAKNVTIPRCILLILVVAVVVTLSVCVTLLMIILLTKMPQNMADAAKEGKEGKTVIAPVATIICQTFSSMRYRDESFPLHVPLTEINEDIRTKLQKPLKEIRDEMKAMRENLTITDELSDVLFAKVFKPLSELNDDIRTLKKDLTVAQSKNEASLANIKNDMKGFKEDMTEIKQN</sequence>
<reference evidence="3" key="2">
    <citation type="journal article" date="2023" name="Science">
        <title>Genomic signatures of disease resistance in endangered staghorn corals.</title>
        <authorList>
            <person name="Vollmer S.V."/>
            <person name="Selwyn J.D."/>
            <person name="Despard B.A."/>
            <person name="Roesel C.L."/>
        </authorList>
    </citation>
    <scope>NUCLEOTIDE SEQUENCE</scope>
    <source>
        <strain evidence="3">K2</strain>
    </source>
</reference>
<feature type="coiled-coil region" evidence="1">
    <location>
        <begin position="165"/>
        <end position="242"/>
    </location>
</feature>
<accession>A0AAD9QT86</accession>
<organism evidence="3 4">
    <name type="scientific">Acropora cervicornis</name>
    <name type="common">Staghorn coral</name>
    <dbReference type="NCBI Taxonomy" id="6130"/>
    <lineage>
        <taxon>Eukaryota</taxon>
        <taxon>Metazoa</taxon>
        <taxon>Cnidaria</taxon>
        <taxon>Anthozoa</taxon>
        <taxon>Hexacorallia</taxon>
        <taxon>Scleractinia</taxon>
        <taxon>Astrocoeniina</taxon>
        <taxon>Acroporidae</taxon>
        <taxon>Acropora</taxon>
    </lineage>
</organism>
<comment type="caution">
    <text evidence="3">The sequence shown here is derived from an EMBL/GenBank/DDBJ whole genome shotgun (WGS) entry which is preliminary data.</text>
</comment>
<keyword evidence="2" id="KW-1133">Transmembrane helix</keyword>